<keyword evidence="5" id="KW-0119">Carbohydrate metabolism</keyword>
<keyword evidence="9" id="KW-0472">Membrane</keyword>
<evidence type="ECO:0000256" key="9">
    <source>
        <dbReference type="SAM" id="Phobius"/>
    </source>
</evidence>
<keyword evidence="3" id="KW-0732">Signal</keyword>
<evidence type="ECO:0000256" key="4">
    <source>
        <dbReference type="ARBA" id="ARBA00022801"/>
    </source>
</evidence>
<feature type="transmembrane region" description="Helical" evidence="9">
    <location>
        <begin position="23"/>
        <end position="45"/>
    </location>
</feature>
<dbReference type="Proteomes" id="UP000624703">
    <property type="component" value="Unassembled WGS sequence"/>
</dbReference>
<gene>
    <name evidence="10" type="ORF">JIN82_10940</name>
</gene>
<keyword evidence="7" id="KW-0624">Polysaccharide degradation</keyword>
<keyword evidence="11" id="KW-1185">Reference proteome</keyword>
<organism evidence="10 11">
    <name type="scientific">Persicirhabdus sediminis</name>
    <dbReference type="NCBI Taxonomy" id="454144"/>
    <lineage>
        <taxon>Bacteria</taxon>
        <taxon>Pseudomonadati</taxon>
        <taxon>Verrucomicrobiota</taxon>
        <taxon>Verrucomicrobiia</taxon>
        <taxon>Verrucomicrobiales</taxon>
        <taxon>Verrucomicrobiaceae</taxon>
        <taxon>Persicirhabdus</taxon>
    </lineage>
</organism>
<feature type="region of interest" description="Disordered" evidence="8">
    <location>
        <begin position="88"/>
        <end position="114"/>
    </location>
</feature>
<evidence type="ECO:0000256" key="6">
    <source>
        <dbReference type="ARBA" id="ARBA00023295"/>
    </source>
</evidence>
<evidence type="ECO:0000256" key="5">
    <source>
        <dbReference type="ARBA" id="ARBA00023277"/>
    </source>
</evidence>
<keyword evidence="2" id="KW-0964">Secreted</keyword>
<evidence type="ECO:0000256" key="8">
    <source>
        <dbReference type="SAM" id="MobiDB-lite"/>
    </source>
</evidence>
<comment type="caution">
    <text evidence="10">The sequence shown here is derived from an EMBL/GenBank/DDBJ whole genome shotgun (WGS) entry which is preliminary data.</text>
</comment>
<accession>A0A8J7MET8</accession>
<evidence type="ECO:0000256" key="1">
    <source>
        <dbReference type="ARBA" id="ARBA00004613"/>
    </source>
</evidence>
<evidence type="ECO:0000313" key="10">
    <source>
        <dbReference type="EMBL" id="MBK1791667.1"/>
    </source>
</evidence>
<evidence type="ECO:0000256" key="3">
    <source>
        <dbReference type="ARBA" id="ARBA00022729"/>
    </source>
</evidence>
<dbReference type="GO" id="GO:0005576">
    <property type="term" value="C:extracellular region"/>
    <property type="evidence" value="ECO:0007669"/>
    <property type="project" value="UniProtKB-SubCell"/>
</dbReference>
<dbReference type="InterPro" id="IPR009939">
    <property type="entry name" value="Chitosanase_fungal"/>
</dbReference>
<keyword evidence="9" id="KW-0812">Transmembrane</keyword>
<dbReference type="Pfam" id="PF07335">
    <property type="entry name" value="Glyco_hydro_75"/>
    <property type="match status" value="1"/>
</dbReference>
<evidence type="ECO:0008006" key="12">
    <source>
        <dbReference type="Google" id="ProtNLM"/>
    </source>
</evidence>
<dbReference type="GO" id="GO:0016977">
    <property type="term" value="F:chitosanase activity"/>
    <property type="evidence" value="ECO:0007669"/>
    <property type="project" value="InterPro"/>
</dbReference>
<dbReference type="GO" id="GO:0000272">
    <property type="term" value="P:polysaccharide catabolic process"/>
    <property type="evidence" value="ECO:0007669"/>
    <property type="project" value="UniProtKB-KW"/>
</dbReference>
<name>A0A8J7MET8_9BACT</name>
<feature type="compositionally biased region" description="Low complexity" evidence="8">
    <location>
        <begin position="483"/>
        <end position="498"/>
    </location>
</feature>
<reference evidence="10" key="1">
    <citation type="submission" date="2021-01" db="EMBL/GenBank/DDBJ databases">
        <title>Modified the classification status of verrucomicrobia.</title>
        <authorList>
            <person name="Feng X."/>
        </authorList>
    </citation>
    <scope>NUCLEOTIDE SEQUENCE</scope>
    <source>
        <strain evidence="10">_KCTC 22039</strain>
    </source>
</reference>
<evidence type="ECO:0000256" key="7">
    <source>
        <dbReference type="ARBA" id="ARBA00023326"/>
    </source>
</evidence>
<dbReference type="RefSeq" id="WP_200311686.1">
    <property type="nucleotide sequence ID" value="NZ_JAENIM010000041.1"/>
</dbReference>
<evidence type="ECO:0000256" key="2">
    <source>
        <dbReference type="ARBA" id="ARBA00022525"/>
    </source>
</evidence>
<dbReference type="EMBL" id="JAENIM010000041">
    <property type="protein sequence ID" value="MBK1791667.1"/>
    <property type="molecule type" value="Genomic_DNA"/>
</dbReference>
<sequence length="507" mass="57235">MSDQPTDTQSNESVPARKKANPWKWLCFLMMLGLAASIALCAALYSTTYRAIIRKWMADDPQVEQVTIEQLENDRLKEIQVVEQIAREEEEKKEAEPALVTPQASQEEAEQEVRYPQVHTASSGGDVKRLSKGFQLKTEVLLEQGDIASRERIKDDSYQAFYQLRVKTPAASKTITELEEVNEHLGKILPDLSKMLETAQVSRFYFDIYENKVERLKKNALQLNELITKHNFFDCETILNLKHPVSGQKVLLLQGDMDVVSDGSDGDRLPTMPDKIVTSSNYQPMTSYGWRKTSKTPNPLIKGWKGRIANANKELADSKTTKARADWLKMRIEKIKREIEDMEARSYLIAEYDPFVVMPINMVVNRDDEYAARVGDYCVVIYGDTLYPAIVGDAGPSFKVGEASLRMAKQLDERANPYRRPVSDLTVTYLVFPRSVEKPNSAPNYDHWRNMCQEFIDSIGGLGEGYQLFEWQNTLPPLPGSEPPASSSEAPTEGSETSAPAETKAAE</sequence>
<keyword evidence="4" id="KW-0378">Hydrolase</keyword>
<feature type="region of interest" description="Disordered" evidence="8">
    <location>
        <begin position="473"/>
        <end position="507"/>
    </location>
</feature>
<dbReference type="AlphaFoldDB" id="A0A8J7MET8"/>
<protein>
    <recommendedName>
        <fullName evidence="12">Chitosanase of glycosyl hydrolase group 75</fullName>
    </recommendedName>
</protein>
<comment type="subcellular location">
    <subcellularLocation>
        <location evidence="1">Secreted</location>
    </subcellularLocation>
</comment>
<keyword evidence="6" id="KW-0326">Glycosidase</keyword>
<evidence type="ECO:0000313" key="11">
    <source>
        <dbReference type="Proteomes" id="UP000624703"/>
    </source>
</evidence>
<keyword evidence="9" id="KW-1133">Transmembrane helix</keyword>
<proteinExistence type="predicted"/>